<keyword evidence="6" id="KW-1185">Reference proteome</keyword>
<accession>A0YFV0</accession>
<dbReference type="GO" id="GO:0003677">
    <property type="term" value="F:DNA binding"/>
    <property type="evidence" value="ECO:0007669"/>
    <property type="project" value="UniProtKB-KW"/>
</dbReference>
<evidence type="ECO:0000259" key="4">
    <source>
        <dbReference type="Pfam" id="PF01420"/>
    </source>
</evidence>
<evidence type="ECO:0000256" key="2">
    <source>
        <dbReference type="ARBA" id="ARBA00022747"/>
    </source>
</evidence>
<comment type="similarity">
    <text evidence="1">Belongs to the type-I restriction system S methylase family.</text>
</comment>
<reference evidence="5 6" key="1">
    <citation type="journal article" date="2010" name="J. Bacteriol.">
        <title>Genome sequence of the oligotrophic marine Gammaproteobacterium HTCC2143, isolated from the Oregon Coast.</title>
        <authorList>
            <person name="Oh H.M."/>
            <person name="Kang I."/>
            <person name="Ferriera S."/>
            <person name="Giovannoni S.J."/>
            <person name="Cho J.C."/>
        </authorList>
    </citation>
    <scope>NUCLEOTIDE SEQUENCE [LARGE SCALE GENOMIC DNA]</scope>
    <source>
        <strain evidence="5 6">HTCC2143</strain>
    </source>
</reference>
<dbReference type="InterPro" id="IPR044946">
    <property type="entry name" value="Restrct_endonuc_typeI_TRD_sf"/>
</dbReference>
<dbReference type="SUPFAM" id="SSF116734">
    <property type="entry name" value="DNA methylase specificity domain"/>
    <property type="match status" value="2"/>
</dbReference>
<evidence type="ECO:0000313" key="6">
    <source>
        <dbReference type="Proteomes" id="UP000004931"/>
    </source>
</evidence>
<dbReference type="InterPro" id="IPR052021">
    <property type="entry name" value="Type-I_RS_S_subunit"/>
</dbReference>
<dbReference type="AlphaFoldDB" id="A0YFV0"/>
<name>A0YFV0_9GAMM</name>
<dbReference type="OrthoDB" id="5677527at2"/>
<proteinExistence type="inferred from homology"/>
<dbReference type="PANTHER" id="PTHR30408:SF12">
    <property type="entry name" value="TYPE I RESTRICTION ENZYME MJAVIII SPECIFICITY SUBUNIT"/>
    <property type="match status" value="1"/>
</dbReference>
<organism evidence="5 6">
    <name type="scientific">marine gamma proteobacterium HTCC2143</name>
    <dbReference type="NCBI Taxonomy" id="247633"/>
    <lineage>
        <taxon>Bacteria</taxon>
        <taxon>Pseudomonadati</taxon>
        <taxon>Pseudomonadota</taxon>
        <taxon>Gammaproteobacteria</taxon>
        <taxon>Cellvibrionales</taxon>
        <taxon>Spongiibacteraceae</taxon>
        <taxon>BD1-7 clade</taxon>
    </lineage>
</organism>
<comment type="caution">
    <text evidence="5">The sequence shown here is derived from an EMBL/GenBank/DDBJ whole genome shotgun (WGS) entry which is preliminary data.</text>
</comment>
<dbReference type="eggNOG" id="COG0732">
    <property type="taxonomic scope" value="Bacteria"/>
</dbReference>
<keyword evidence="2" id="KW-0680">Restriction system</keyword>
<sequence>MKGWIKKNIGELCDSGGGKVKTGPFGAQLHQSDYSYQGTPVVMPTDIKNGTIAQERIARVSDSHVSRLAMHQLSKGDIVYGRRGDIGRQALVKEAESGWLCGTGCLRITLGESEVIPEYLHLYLKMPEIIGWIQNQAIGATMPNLNTSILRRVPIHFPSSKATQRNIVSLSFAYDDLIENIKRRINILESMGEEIYREWFVRFRFPGHKAVEFKKGVPKDWVVGRASLFFEHVKGRSYKSEEISDTDDESMPFVTLKSFNRGGGYRSDGLKLYSGKFSSSQVVHEGDVVMAVTDMTQNREVVGRVARVPEMGRRGAVISLDVIKLVPKSVSATYLYSYIKYSGFSHFIKSFANGANVLHLKPDLVTQQVIVVPTQGLREKFEAIVDPIHEQVGLLSKEIDNLEATRDSLLPRLISGKLSVEELDIQFPPSMLIDADSSAEQGIY</sequence>
<dbReference type="STRING" id="247633.GP2143_01615"/>
<dbReference type="Gene3D" id="3.90.220.20">
    <property type="entry name" value="DNA methylase specificity domains"/>
    <property type="match status" value="2"/>
</dbReference>
<dbReference type="Pfam" id="PF01420">
    <property type="entry name" value="Methylase_S"/>
    <property type="match status" value="1"/>
</dbReference>
<dbReference type="REBASE" id="27448">
    <property type="entry name" value="S.Mgp2143ORF1610P"/>
</dbReference>
<dbReference type="PANTHER" id="PTHR30408">
    <property type="entry name" value="TYPE-1 RESTRICTION ENZYME ECOKI SPECIFICITY PROTEIN"/>
    <property type="match status" value="1"/>
</dbReference>
<dbReference type="EMBL" id="AAVT01000009">
    <property type="protein sequence ID" value="EAW30200.1"/>
    <property type="molecule type" value="Genomic_DNA"/>
</dbReference>
<gene>
    <name evidence="5" type="ORF">GP2143_01615</name>
</gene>
<evidence type="ECO:0000256" key="1">
    <source>
        <dbReference type="ARBA" id="ARBA00010923"/>
    </source>
</evidence>
<dbReference type="InterPro" id="IPR000055">
    <property type="entry name" value="Restrct_endonuc_typeI_TRD"/>
</dbReference>
<evidence type="ECO:0000256" key="3">
    <source>
        <dbReference type="ARBA" id="ARBA00023125"/>
    </source>
</evidence>
<evidence type="ECO:0000313" key="5">
    <source>
        <dbReference type="EMBL" id="EAW30200.1"/>
    </source>
</evidence>
<keyword evidence="3" id="KW-0238">DNA-binding</keyword>
<protein>
    <submittedName>
        <fullName evidence="5">Putative specificity protein s</fullName>
    </submittedName>
</protein>
<dbReference type="Proteomes" id="UP000004931">
    <property type="component" value="Unassembled WGS sequence"/>
</dbReference>
<dbReference type="GO" id="GO:0009307">
    <property type="term" value="P:DNA restriction-modification system"/>
    <property type="evidence" value="ECO:0007669"/>
    <property type="project" value="UniProtKB-KW"/>
</dbReference>
<feature type="domain" description="Type I restriction modification DNA specificity" evidence="4">
    <location>
        <begin position="1"/>
        <end position="189"/>
    </location>
</feature>